<dbReference type="AlphaFoldDB" id="A0A951UVP1"/>
<reference evidence="1" key="1">
    <citation type="submission" date="2021-05" db="EMBL/GenBank/DDBJ databases">
        <authorList>
            <person name="Pietrasiak N."/>
            <person name="Ward R."/>
            <person name="Stajich J.E."/>
            <person name="Kurbessoian T."/>
        </authorList>
    </citation>
    <scope>NUCLEOTIDE SEQUENCE</scope>
    <source>
        <strain evidence="1">GSE-NOS-MK-12-04C</strain>
    </source>
</reference>
<sequence>MRKIVTFGSFFLIILANINLARIVNAQSTETLTVVVNGLQQQKGQLCLGVYSNEEGFPFSNKSVVRNFCTKITGNSLATKFSGLKPGTYAVAVVDDRNGDRKLNTDFFGIPKEGFGVSNNPTVSVTTGTPKFRNASFSLLKNTSINIVMKYGLDP</sequence>
<name>A0A951UVP1_9CYAN</name>
<gene>
    <name evidence="1" type="ORF">KME60_28290</name>
</gene>
<dbReference type="Proteomes" id="UP000729701">
    <property type="component" value="Unassembled WGS sequence"/>
</dbReference>
<dbReference type="Pfam" id="PF09912">
    <property type="entry name" value="DUF2141"/>
    <property type="match status" value="1"/>
</dbReference>
<organism evidence="1 2">
    <name type="scientific">Cyanomargarita calcarea GSE-NOS-MK-12-04C</name>
    <dbReference type="NCBI Taxonomy" id="2839659"/>
    <lineage>
        <taxon>Bacteria</taxon>
        <taxon>Bacillati</taxon>
        <taxon>Cyanobacteriota</taxon>
        <taxon>Cyanophyceae</taxon>
        <taxon>Nostocales</taxon>
        <taxon>Cyanomargaritaceae</taxon>
        <taxon>Cyanomargarita</taxon>
    </lineage>
</organism>
<proteinExistence type="predicted"/>
<reference evidence="1" key="2">
    <citation type="journal article" date="2022" name="Microbiol. Resour. Announc.">
        <title>Metagenome Sequencing to Explore Phylogenomics of Terrestrial Cyanobacteria.</title>
        <authorList>
            <person name="Ward R.D."/>
            <person name="Stajich J.E."/>
            <person name="Johansen J.R."/>
            <person name="Huntemann M."/>
            <person name="Clum A."/>
            <person name="Foster B."/>
            <person name="Foster B."/>
            <person name="Roux S."/>
            <person name="Palaniappan K."/>
            <person name="Varghese N."/>
            <person name="Mukherjee S."/>
            <person name="Reddy T.B.K."/>
            <person name="Daum C."/>
            <person name="Copeland A."/>
            <person name="Chen I.A."/>
            <person name="Ivanova N.N."/>
            <person name="Kyrpides N.C."/>
            <person name="Shapiro N."/>
            <person name="Eloe-Fadrosh E.A."/>
            <person name="Pietrasiak N."/>
        </authorList>
    </citation>
    <scope>NUCLEOTIDE SEQUENCE</scope>
    <source>
        <strain evidence="1">GSE-NOS-MK-12-04C</strain>
    </source>
</reference>
<comment type="caution">
    <text evidence="1">The sequence shown here is derived from an EMBL/GenBank/DDBJ whole genome shotgun (WGS) entry which is preliminary data.</text>
</comment>
<evidence type="ECO:0000313" key="2">
    <source>
        <dbReference type="Proteomes" id="UP000729701"/>
    </source>
</evidence>
<evidence type="ECO:0000313" key="1">
    <source>
        <dbReference type="EMBL" id="MBW4671217.1"/>
    </source>
</evidence>
<dbReference type="EMBL" id="JAHHGZ010000041">
    <property type="protein sequence ID" value="MBW4671217.1"/>
    <property type="molecule type" value="Genomic_DNA"/>
</dbReference>
<protein>
    <submittedName>
        <fullName evidence="1">DUF2141 domain-containing protein</fullName>
    </submittedName>
</protein>
<dbReference type="InterPro" id="IPR018673">
    <property type="entry name" value="DUF2141"/>
</dbReference>
<accession>A0A951UVP1</accession>